<gene>
    <name evidence="1" type="ORF">LZ3411_2346</name>
</gene>
<evidence type="ECO:0000313" key="2">
    <source>
        <dbReference type="Proteomes" id="UP000195412"/>
    </source>
</evidence>
<name>A0A1Y6JZL4_9LACO</name>
<protein>
    <submittedName>
        <fullName evidence="1">Uncharacterized protein</fullName>
    </submittedName>
</protein>
<organism evidence="1 2">
    <name type="scientific">Levilactobacillus zymae</name>
    <dbReference type="NCBI Taxonomy" id="267363"/>
    <lineage>
        <taxon>Bacteria</taxon>
        <taxon>Bacillati</taxon>
        <taxon>Bacillota</taxon>
        <taxon>Bacilli</taxon>
        <taxon>Lactobacillales</taxon>
        <taxon>Lactobacillaceae</taxon>
        <taxon>Levilactobacillus</taxon>
    </lineage>
</organism>
<sequence length="60" mass="5841">MGAVDVELVAAAASVDEVVAGCRLAGVAELVAVADDDVDAASLLLDDATAAVVSALFLPN</sequence>
<dbReference type="AlphaFoldDB" id="A0A1Y6JZL4"/>
<proteinExistence type="predicted"/>
<evidence type="ECO:0000313" key="1">
    <source>
        <dbReference type="EMBL" id="SMS15396.1"/>
    </source>
</evidence>
<dbReference type="Proteomes" id="UP000195412">
    <property type="component" value="Chromosome I"/>
</dbReference>
<accession>A0A1Y6JZL4</accession>
<reference evidence="2" key="1">
    <citation type="submission" date="2017-05" db="EMBL/GenBank/DDBJ databases">
        <authorList>
            <person name="Papadimitriou K."/>
        </authorList>
    </citation>
    <scope>NUCLEOTIDE SEQUENCE [LARGE SCALE GENOMIC DNA]</scope>
    <source>
        <strain evidence="2">ACA-DC 3411</strain>
    </source>
</reference>
<dbReference type="EMBL" id="LT854705">
    <property type="protein sequence ID" value="SMS15396.1"/>
    <property type="molecule type" value="Genomic_DNA"/>
</dbReference>
<dbReference type="KEGG" id="lzy:LZ3411_2346"/>